<dbReference type="Proteomes" id="UP000299102">
    <property type="component" value="Unassembled WGS sequence"/>
</dbReference>
<feature type="region of interest" description="Disordered" evidence="1">
    <location>
        <begin position="64"/>
        <end position="100"/>
    </location>
</feature>
<comment type="caution">
    <text evidence="2">The sequence shown here is derived from an EMBL/GenBank/DDBJ whole genome shotgun (WGS) entry which is preliminary data.</text>
</comment>
<sequence length="100" mass="11297">MRLVTAASHFAGRSSSPIKGNTKRHRVALLCSQLAASYPAFRSASHGYRGRRKRDTQMFYRRFRGRRPPALRQSPRVAHSRASRPHGSFEEKVSSEEGGE</sequence>
<evidence type="ECO:0000313" key="2">
    <source>
        <dbReference type="EMBL" id="GBP35555.1"/>
    </source>
</evidence>
<reference evidence="2 3" key="1">
    <citation type="journal article" date="2019" name="Commun. Biol.">
        <title>The bagworm genome reveals a unique fibroin gene that provides high tensile strength.</title>
        <authorList>
            <person name="Kono N."/>
            <person name="Nakamura H."/>
            <person name="Ohtoshi R."/>
            <person name="Tomita M."/>
            <person name="Numata K."/>
            <person name="Arakawa K."/>
        </authorList>
    </citation>
    <scope>NUCLEOTIDE SEQUENCE [LARGE SCALE GENOMIC DNA]</scope>
</reference>
<evidence type="ECO:0000313" key="3">
    <source>
        <dbReference type="Proteomes" id="UP000299102"/>
    </source>
</evidence>
<evidence type="ECO:0000256" key="1">
    <source>
        <dbReference type="SAM" id="MobiDB-lite"/>
    </source>
</evidence>
<dbReference type="EMBL" id="BGZK01000305">
    <property type="protein sequence ID" value="GBP35555.1"/>
    <property type="molecule type" value="Genomic_DNA"/>
</dbReference>
<keyword evidence="3" id="KW-1185">Reference proteome</keyword>
<feature type="region of interest" description="Disordered" evidence="1">
    <location>
        <begin position="1"/>
        <end position="22"/>
    </location>
</feature>
<protein>
    <submittedName>
        <fullName evidence="2">Uncharacterized protein</fullName>
    </submittedName>
</protein>
<proteinExistence type="predicted"/>
<accession>A0A4C1VD59</accession>
<dbReference type="AlphaFoldDB" id="A0A4C1VD59"/>
<name>A0A4C1VD59_EUMVA</name>
<gene>
    <name evidence="2" type="ORF">EVAR_17416_1</name>
</gene>
<organism evidence="2 3">
    <name type="scientific">Eumeta variegata</name>
    <name type="common">Bagworm moth</name>
    <name type="synonym">Eumeta japonica</name>
    <dbReference type="NCBI Taxonomy" id="151549"/>
    <lineage>
        <taxon>Eukaryota</taxon>
        <taxon>Metazoa</taxon>
        <taxon>Ecdysozoa</taxon>
        <taxon>Arthropoda</taxon>
        <taxon>Hexapoda</taxon>
        <taxon>Insecta</taxon>
        <taxon>Pterygota</taxon>
        <taxon>Neoptera</taxon>
        <taxon>Endopterygota</taxon>
        <taxon>Lepidoptera</taxon>
        <taxon>Glossata</taxon>
        <taxon>Ditrysia</taxon>
        <taxon>Tineoidea</taxon>
        <taxon>Psychidae</taxon>
        <taxon>Oiketicinae</taxon>
        <taxon>Eumeta</taxon>
    </lineage>
</organism>
<feature type="compositionally biased region" description="Basic and acidic residues" evidence="1">
    <location>
        <begin position="87"/>
        <end position="100"/>
    </location>
</feature>